<dbReference type="InterPro" id="IPR025699">
    <property type="entry name" value="ABC2_memb-like"/>
</dbReference>
<comment type="caution">
    <text evidence="2">The sequence shown here is derived from an EMBL/GenBank/DDBJ whole genome shotgun (WGS) entry which is preliminary data.</text>
</comment>
<dbReference type="Pfam" id="PF13346">
    <property type="entry name" value="ABC2_membrane_5"/>
    <property type="match status" value="1"/>
</dbReference>
<feature type="transmembrane region" description="Helical" evidence="1">
    <location>
        <begin position="59"/>
        <end position="76"/>
    </location>
</feature>
<dbReference type="EMBL" id="VSSQ01024338">
    <property type="protein sequence ID" value="MPM71799.1"/>
    <property type="molecule type" value="Genomic_DNA"/>
</dbReference>
<keyword evidence="1" id="KW-0472">Membrane</keyword>
<keyword evidence="1" id="KW-1133">Transmembrane helix</keyword>
<feature type="transmembrane region" description="Helical" evidence="1">
    <location>
        <begin position="19"/>
        <end position="39"/>
    </location>
</feature>
<gene>
    <name evidence="2" type="ORF">SDC9_118770</name>
</gene>
<evidence type="ECO:0000313" key="2">
    <source>
        <dbReference type="EMBL" id="MPM71799.1"/>
    </source>
</evidence>
<reference evidence="2" key="1">
    <citation type="submission" date="2019-08" db="EMBL/GenBank/DDBJ databases">
        <authorList>
            <person name="Kucharzyk K."/>
            <person name="Murdoch R.W."/>
            <person name="Higgins S."/>
            <person name="Loffler F."/>
        </authorList>
    </citation>
    <scope>NUCLEOTIDE SEQUENCE</scope>
</reference>
<keyword evidence="1" id="KW-0812">Transmembrane</keyword>
<evidence type="ECO:0000256" key="1">
    <source>
        <dbReference type="SAM" id="Phobius"/>
    </source>
</evidence>
<proteinExistence type="predicted"/>
<protein>
    <submittedName>
        <fullName evidence="2">Uncharacterized protein</fullName>
    </submittedName>
</protein>
<accession>A0A645C2F8</accession>
<organism evidence="2">
    <name type="scientific">bioreactor metagenome</name>
    <dbReference type="NCBI Taxonomy" id="1076179"/>
    <lineage>
        <taxon>unclassified sequences</taxon>
        <taxon>metagenomes</taxon>
        <taxon>ecological metagenomes</taxon>
    </lineage>
</organism>
<sequence length="88" mass="9892">MIAVVFPLLYKFGAEKGRLMLMIVYGIIGALGFIAGYLIKEIRIDFSSAGTVLTLLLNYGVYILLILSVLAFYVSYRLSEKIFQAKEF</sequence>
<name>A0A645C2F8_9ZZZZ</name>
<dbReference type="AlphaFoldDB" id="A0A645C2F8"/>